<protein>
    <submittedName>
        <fullName evidence="2">ABC transporter permease</fullName>
    </submittedName>
</protein>
<feature type="transmembrane region" description="Helical" evidence="1">
    <location>
        <begin position="20"/>
        <end position="37"/>
    </location>
</feature>
<dbReference type="EMBL" id="JBCNVT010000001">
    <property type="protein sequence ID" value="MEO5285647.1"/>
    <property type="molecule type" value="Genomic_DNA"/>
</dbReference>
<name>A0ABV0I3A8_9LACO</name>
<sequence>MKKAIWREIYKLNHRKSTWWSIAVMAVFMIVIGVMMGRSYGRLLVMSTFDAGQIIMLILVVIGSIMFTDEFQNNTILPLIYRAPSKTVVFFAKYLTLLIYNVFLHLIAIGLTMLFNISSLICNPVSLTKVYQYHQPLMVNMLLTALIDIILTAMMIGVICTIACLFKSSLVSIATNAIIVLVGGGFSANFMEVGGGFAKIMRWNPLNMTYLTPQYYNYASYHGVSMLSTNQLMMGTIVYMIIFAWLGWLTFSKKRI</sequence>
<feature type="transmembrane region" description="Helical" evidence="1">
    <location>
        <begin position="43"/>
        <end position="67"/>
    </location>
</feature>
<feature type="transmembrane region" description="Helical" evidence="1">
    <location>
        <begin position="232"/>
        <end position="251"/>
    </location>
</feature>
<keyword evidence="3" id="KW-1185">Reference proteome</keyword>
<dbReference type="Proteomes" id="UP001456307">
    <property type="component" value="Unassembled WGS sequence"/>
</dbReference>
<keyword evidence="1" id="KW-0812">Transmembrane</keyword>
<evidence type="ECO:0000313" key="2">
    <source>
        <dbReference type="EMBL" id="MEO5285647.1"/>
    </source>
</evidence>
<evidence type="ECO:0000313" key="3">
    <source>
        <dbReference type="Proteomes" id="UP001456307"/>
    </source>
</evidence>
<proteinExistence type="predicted"/>
<keyword evidence="1" id="KW-0472">Membrane</keyword>
<keyword evidence="1" id="KW-1133">Transmembrane helix</keyword>
<feature type="transmembrane region" description="Helical" evidence="1">
    <location>
        <begin position="137"/>
        <end position="166"/>
    </location>
</feature>
<comment type="caution">
    <text evidence="2">The sequence shown here is derived from an EMBL/GenBank/DDBJ whole genome shotgun (WGS) entry which is preliminary data.</text>
</comment>
<dbReference type="Pfam" id="PF12730">
    <property type="entry name" value="ABC2_membrane_4"/>
    <property type="match status" value="1"/>
</dbReference>
<organism evidence="2 3">
    <name type="scientific">Limosilactobacillus allomucosae</name>
    <dbReference type="NCBI Taxonomy" id="3142938"/>
    <lineage>
        <taxon>Bacteria</taxon>
        <taxon>Bacillati</taxon>
        <taxon>Bacillota</taxon>
        <taxon>Bacilli</taxon>
        <taxon>Lactobacillales</taxon>
        <taxon>Lactobacillaceae</taxon>
        <taxon>Limosilactobacillus</taxon>
    </lineage>
</organism>
<dbReference type="PANTHER" id="PTHR37305:SF1">
    <property type="entry name" value="MEMBRANE PROTEIN"/>
    <property type="match status" value="1"/>
</dbReference>
<dbReference type="RefSeq" id="WP_347985306.1">
    <property type="nucleotide sequence ID" value="NZ_JBCNVT010000001.1"/>
</dbReference>
<accession>A0ABV0I3A8</accession>
<dbReference type="PANTHER" id="PTHR37305">
    <property type="entry name" value="INTEGRAL MEMBRANE PROTEIN-RELATED"/>
    <property type="match status" value="1"/>
</dbReference>
<feature type="transmembrane region" description="Helical" evidence="1">
    <location>
        <begin position="88"/>
        <end position="117"/>
    </location>
</feature>
<evidence type="ECO:0000256" key="1">
    <source>
        <dbReference type="SAM" id="Phobius"/>
    </source>
</evidence>
<reference evidence="2 3" key="1">
    <citation type="submission" date="2024-04" db="EMBL/GenBank/DDBJ databases">
        <title>Limosilactobacillus allomucosae sp. nov., a novel species isolated from wild boar faecal samples as potential probiotics for domestic pigs.</title>
        <authorList>
            <person name="Chen B."/>
        </authorList>
    </citation>
    <scope>NUCLEOTIDE SEQUENCE [LARGE SCALE GENOMIC DNA]</scope>
    <source>
        <strain evidence="2 3">WILCCON 0055</strain>
    </source>
</reference>
<gene>
    <name evidence="2" type="ORF">AAVZ08_03340</name>
</gene>
<feature type="transmembrane region" description="Helical" evidence="1">
    <location>
        <begin position="178"/>
        <end position="198"/>
    </location>
</feature>